<name>A0ACC1N4Z6_9HYPO</name>
<dbReference type="Proteomes" id="UP001143910">
    <property type="component" value="Unassembled WGS sequence"/>
</dbReference>
<accession>A0ACC1N4Z6</accession>
<dbReference type="EMBL" id="JANJQO010000963">
    <property type="protein sequence ID" value="KAJ2973509.1"/>
    <property type="molecule type" value="Genomic_DNA"/>
</dbReference>
<protein>
    <submittedName>
        <fullName evidence="1">Uncharacterized protein</fullName>
    </submittedName>
</protein>
<reference evidence="1" key="1">
    <citation type="submission" date="2022-08" db="EMBL/GenBank/DDBJ databases">
        <title>Genome Sequence of Lecanicillium fungicola.</title>
        <authorList>
            <person name="Buettner E."/>
        </authorList>
    </citation>
    <scope>NUCLEOTIDE SEQUENCE</scope>
    <source>
        <strain evidence="1">Babe33</strain>
    </source>
</reference>
<evidence type="ECO:0000313" key="2">
    <source>
        <dbReference type="Proteomes" id="UP001143910"/>
    </source>
</evidence>
<organism evidence="1 2">
    <name type="scientific">Zarea fungicola</name>
    <dbReference type="NCBI Taxonomy" id="93591"/>
    <lineage>
        <taxon>Eukaryota</taxon>
        <taxon>Fungi</taxon>
        <taxon>Dikarya</taxon>
        <taxon>Ascomycota</taxon>
        <taxon>Pezizomycotina</taxon>
        <taxon>Sordariomycetes</taxon>
        <taxon>Hypocreomycetidae</taxon>
        <taxon>Hypocreales</taxon>
        <taxon>Cordycipitaceae</taxon>
        <taxon>Zarea</taxon>
    </lineage>
</organism>
<keyword evidence="2" id="KW-1185">Reference proteome</keyword>
<sequence length="235" mass="25970">MLSYDSAIAAKGQDVSSSVPVTASLSNTNPGPSQQPTVAQMSSIASSMAKDSPSQFNHIWLVTGPAGCGKTTVAEHIAQVHGMPYIEGDAYHTAANVEKMRTGVPLTDADRWDWLTQLRDESMRRLNEGARGVVVTCSALKRKYRDVIRVAAYYDSSILIHFIYLDASEEVLLQRVSQRQGHYMGANMVHSQFDILERPSTDEKDVISIDVSRSIEQVKQDALAQVLEVMEQQQQ</sequence>
<gene>
    <name evidence="1" type="ORF">NQ176_g6571</name>
</gene>
<comment type="caution">
    <text evidence="1">The sequence shown here is derived from an EMBL/GenBank/DDBJ whole genome shotgun (WGS) entry which is preliminary data.</text>
</comment>
<proteinExistence type="predicted"/>
<evidence type="ECO:0000313" key="1">
    <source>
        <dbReference type="EMBL" id="KAJ2973509.1"/>
    </source>
</evidence>